<evidence type="ECO:0000313" key="1">
    <source>
        <dbReference type="EMBL" id="GJD51099.1"/>
    </source>
</evidence>
<reference evidence="1" key="2">
    <citation type="submission" date="2021-08" db="EMBL/GenBank/DDBJ databases">
        <authorList>
            <person name="Tani A."/>
            <person name="Ola A."/>
            <person name="Ogura Y."/>
            <person name="Katsura K."/>
            <person name="Hayashi T."/>
        </authorList>
    </citation>
    <scope>NUCLEOTIDE SEQUENCE</scope>
    <source>
        <strain evidence="1">KCTC 52305</strain>
    </source>
</reference>
<keyword evidence="2" id="KW-1185">Reference proteome</keyword>
<sequence>MGCACAERRTALVEGARALLRGDARSAAQGARRIGQSLAQDAAALARQIEQARRRAR</sequence>
<dbReference type="RefSeq" id="WP_162501377.1">
    <property type="nucleotide sequence ID" value="NZ_BPQH01000012.1"/>
</dbReference>
<proteinExistence type="predicted"/>
<reference evidence="1" key="1">
    <citation type="journal article" date="2021" name="Front. Microbiol.">
        <title>Comprehensive Comparative Genomics and Phenotyping of Methylobacterium Species.</title>
        <authorList>
            <person name="Alessa O."/>
            <person name="Ogura Y."/>
            <person name="Fujitani Y."/>
            <person name="Takami H."/>
            <person name="Hayashi T."/>
            <person name="Sahin N."/>
            <person name="Tani A."/>
        </authorList>
    </citation>
    <scope>NUCLEOTIDE SEQUENCE</scope>
    <source>
        <strain evidence="1">KCTC 52305</strain>
    </source>
</reference>
<evidence type="ECO:0000313" key="2">
    <source>
        <dbReference type="Proteomes" id="UP001055167"/>
    </source>
</evidence>
<name>A0ABQ4R1R9_9HYPH</name>
<accession>A0ABQ4R1R9</accession>
<organism evidence="1 2">
    <name type="scientific">Methylobacterium crusticola</name>
    <dbReference type="NCBI Taxonomy" id="1697972"/>
    <lineage>
        <taxon>Bacteria</taxon>
        <taxon>Pseudomonadati</taxon>
        <taxon>Pseudomonadota</taxon>
        <taxon>Alphaproteobacteria</taxon>
        <taxon>Hyphomicrobiales</taxon>
        <taxon>Methylobacteriaceae</taxon>
        <taxon>Methylobacterium</taxon>
    </lineage>
</organism>
<dbReference type="EMBL" id="BPQH01000012">
    <property type="protein sequence ID" value="GJD51099.1"/>
    <property type="molecule type" value="Genomic_DNA"/>
</dbReference>
<protein>
    <submittedName>
        <fullName evidence="1">Uncharacterized protein</fullName>
    </submittedName>
</protein>
<comment type="caution">
    <text evidence="1">The sequence shown here is derived from an EMBL/GenBank/DDBJ whole genome shotgun (WGS) entry which is preliminary data.</text>
</comment>
<dbReference type="Proteomes" id="UP001055167">
    <property type="component" value="Unassembled WGS sequence"/>
</dbReference>
<gene>
    <name evidence="1" type="ORF">OPKNFCMD_3850</name>
</gene>